<accession>A0A7X1KM62</accession>
<evidence type="ECO:0000256" key="3">
    <source>
        <dbReference type="ARBA" id="ARBA00022679"/>
    </source>
</evidence>
<dbReference type="GO" id="GO:0005886">
    <property type="term" value="C:plasma membrane"/>
    <property type="evidence" value="ECO:0007669"/>
    <property type="project" value="UniProtKB-SubCell"/>
</dbReference>
<comment type="similarity">
    <text evidence="7">Belongs to the glycosyltransferase 87 family.</text>
</comment>
<dbReference type="AlphaFoldDB" id="A0A7X1KM62"/>
<dbReference type="Proteomes" id="UP000566813">
    <property type="component" value="Unassembled WGS sequence"/>
</dbReference>
<gene>
    <name evidence="9" type="ORF">H7F51_12290</name>
</gene>
<keyword evidence="5 8" id="KW-1133">Transmembrane helix</keyword>
<feature type="transmembrane region" description="Helical" evidence="8">
    <location>
        <begin position="18"/>
        <end position="39"/>
    </location>
</feature>
<reference evidence="9 10" key="1">
    <citation type="submission" date="2020-08" db="EMBL/GenBank/DDBJ databases">
        <title>The genome sequence of type strain Novosphingobium flavum NBRC 111647.</title>
        <authorList>
            <person name="Liu Y."/>
        </authorList>
    </citation>
    <scope>NUCLEOTIDE SEQUENCE [LARGE SCALE GENOMIC DNA]</scope>
    <source>
        <strain evidence="9 10">NBRC 111647</strain>
    </source>
</reference>
<keyword evidence="2" id="KW-1003">Cell membrane</keyword>
<evidence type="ECO:0000256" key="8">
    <source>
        <dbReference type="SAM" id="Phobius"/>
    </source>
</evidence>
<feature type="transmembrane region" description="Helical" evidence="8">
    <location>
        <begin position="272"/>
        <end position="293"/>
    </location>
</feature>
<dbReference type="Pfam" id="PF09594">
    <property type="entry name" value="GT87"/>
    <property type="match status" value="1"/>
</dbReference>
<evidence type="ECO:0000256" key="5">
    <source>
        <dbReference type="ARBA" id="ARBA00022989"/>
    </source>
</evidence>
<feature type="transmembrane region" description="Helical" evidence="8">
    <location>
        <begin position="345"/>
        <end position="366"/>
    </location>
</feature>
<evidence type="ECO:0000256" key="2">
    <source>
        <dbReference type="ARBA" id="ARBA00022475"/>
    </source>
</evidence>
<comment type="subcellular location">
    <subcellularLocation>
        <location evidence="1">Cell membrane</location>
        <topology evidence="1">Multi-pass membrane protein</topology>
    </subcellularLocation>
</comment>
<protein>
    <submittedName>
        <fullName evidence="9">DUF2029 domain-containing protein</fullName>
    </submittedName>
</protein>
<evidence type="ECO:0000256" key="6">
    <source>
        <dbReference type="ARBA" id="ARBA00023136"/>
    </source>
</evidence>
<dbReference type="InterPro" id="IPR018584">
    <property type="entry name" value="GT87"/>
</dbReference>
<sequence length="418" mass="45381">MALAPKSPLVVSLFANRLFVPLFVFMVMAMTLMNFWFFVQPELYRKLRGLVDFQEFYLVGKLSLHGNAACAYDWPCLGREQMRLYGRVDQMPWAYPPQMNLLLSGLGGMPLAWAYLLFVGGTLALFLLSVIRLGGRHAALALSLSLPAILINQRSGQNGFLTAGLIGLFCWLALKQSQRCGLALGAMVIKPHLALAHGFTLLARRRWRAATWAGVVVAGSTVVVATVYGIGIWSAFRQGAEVSSGHLWRGDFPIHRMTSVYAAAFSMGSGPVIAMTLQIAVALLALAGLFVLVRKFADERIVLAAATASSVLMSPYNYDYDLPILAVALALITPVIIEHVSGLEVLLLTILSWASSANYLIVALFIDLSEGSKPRDAWSLSAICILATCWLVGRILRRIDRQAAPTVGEALGESIPAG</sequence>
<evidence type="ECO:0000256" key="1">
    <source>
        <dbReference type="ARBA" id="ARBA00004651"/>
    </source>
</evidence>
<dbReference type="EMBL" id="JACLAW010000008">
    <property type="protein sequence ID" value="MBC2666299.1"/>
    <property type="molecule type" value="Genomic_DNA"/>
</dbReference>
<evidence type="ECO:0000256" key="4">
    <source>
        <dbReference type="ARBA" id="ARBA00022692"/>
    </source>
</evidence>
<comment type="caution">
    <text evidence="9">The sequence shown here is derived from an EMBL/GenBank/DDBJ whole genome shotgun (WGS) entry which is preliminary data.</text>
</comment>
<organism evidence="9 10">
    <name type="scientific">Novosphingobium flavum</name>
    <dbReference type="NCBI Taxonomy" id="1778672"/>
    <lineage>
        <taxon>Bacteria</taxon>
        <taxon>Pseudomonadati</taxon>
        <taxon>Pseudomonadota</taxon>
        <taxon>Alphaproteobacteria</taxon>
        <taxon>Sphingomonadales</taxon>
        <taxon>Sphingomonadaceae</taxon>
        <taxon>Novosphingobium</taxon>
    </lineage>
</organism>
<evidence type="ECO:0000313" key="10">
    <source>
        <dbReference type="Proteomes" id="UP000566813"/>
    </source>
</evidence>
<evidence type="ECO:0000313" key="9">
    <source>
        <dbReference type="EMBL" id="MBC2666299.1"/>
    </source>
</evidence>
<name>A0A7X1KM62_9SPHN</name>
<keyword evidence="10" id="KW-1185">Reference proteome</keyword>
<keyword evidence="4 8" id="KW-0812">Transmembrane</keyword>
<feature type="transmembrane region" description="Helical" evidence="8">
    <location>
        <begin position="209"/>
        <end position="236"/>
    </location>
</feature>
<dbReference type="RefSeq" id="WP_185664588.1">
    <property type="nucleotide sequence ID" value="NZ_JACLAW010000008.1"/>
</dbReference>
<dbReference type="GO" id="GO:0016758">
    <property type="term" value="F:hexosyltransferase activity"/>
    <property type="evidence" value="ECO:0007669"/>
    <property type="project" value="InterPro"/>
</dbReference>
<feature type="transmembrane region" description="Helical" evidence="8">
    <location>
        <begin position="101"/>
        <end position="128"/>
    </location>
</feature>
<keyword evidence="3" id="KW-0808">Transferase</keyword>
<proteinExistence type="inferred from homology"/>
<keyword evidence="6 8" id="KW-0472">Membrane</keyword>
<feature type="transmembrane region" description="Helical" evidence="8">
    <location>
        <begin position="378"/>
        <end position="396"/>
    </location>
</feature>
<evidence type="ECO:0000256" key="7">
    <source>
        <dbReference type="ARBA" id="ARBA00024033"/>
    </source>
</evidence>